<evidence type="ECO:0000313" key="2">
    <source>
        <dbReference type="EMBL" id="GKI17640.1"/>
    </source>
</evidence>
<feature type="signal peptide" evidence="1">
    <location>
        <begin position="1"/>
        <end position="16"/>
    </location>
</feature>
<dbReference type="Proteomes" id="UP000324870">
    <property type="component" value="Unassembled WGS sequence"/>
</dbReference>
<evidence type="ECO:0000313" key="5">
    <source>
        <dbReference type="Proteomes" id="UP001055105"/>
    </source>
</evidence>
<evidence type="ECO:0000256" key="1">
    <source>
        <dbReference type="SAM" id="SignalP"/>
    </source>
</evidence>
<feature type="chain" id="PRO_5044618592" evidence="1">
    <location>
        <begin position="17"/>
        <end position="297"/>
    </location>
</feature>
<keyword evidence="4" id="KW-1185">Reference proteome</keyword>
<comment type="caution">
    <text evidence="2">The sequence shown here is derived from an EMBL/GenBank/DDBJ whole genome shotgun (WGS) entry which is preliminary data.</text>
</comment>
<accession>A0A5B5VTS0</accession>
<dbReference type="RefSeq" id="WP_014775932.1">
    <property type="nucleotide sequence ID" value="NZ_AP025581.1"/>
</dbReference>
<sequence>MKRFYLVAALAATAMAAAFFTSCDKQDEVTPPQPESAALGFQSVVTAALETRAAGDPTPLNASFKINLDTNDAYSTAVNNQEVKYTVGSGYSISPAIYLLKSSRNMVAWAPVGIEPDAEAAPNVFTLNPGNTTAAVDFVYQENTEVNSGKCTDLALTLKHAFAKLTFTLNATNYPFSAPSLSSLVVKGTPGVSTIDISNGSYSTVTDADLTVVSTATDFTSPNAVTALVLPKAAASLTLDCTLDGTAYQNIAVKDIAKLDAGANYNITINITGTEISVSGVQVPDWTAGGNGSADLK</sequence>
<name>A0A5B5VTS0_9BACT</name>
<dbReference type="CDD" id="cd13120">
    <property type="entry name" value="BF2867_like_N"/>
    <property type="match status" value="1"/>
</dbReference>
<dbReference type="EMBL" id="VVND01000001">
    <property type="protein sequence ID" value="KAA3160777.1"/>
    <property type="molecule type" value="Genomic_DNA"/>
</dbReference>
<organism evidence="2 5">
    <name type="scientific">Alistipes finegoldii</name>
    <dbReference type="NCBI Taxonomy" id="214856"/>
    <lineage>
        <taxon>Bacteria</taxon>
        <taxon>Pseudomonadati</taxon>
        <taxon>Bacteroidota</taxon>
        <taxon>Bacteroidia</taxon>
        <taxon>Bacteroidales</taxon>
        <taxon>Rikenellaceae</taxon>
        <taxon>Alistipes</taxon>
    </lineage>
</organism>
<keyword evidence="1" id="KW-0732">Signal</keyword>
<reference evidence="2" key="2">
    <citation type="submission" date="2022-01" db="EMBL/GenBank/DDBJ databases">
        <title>Novel bile acid biosynthetic pathways are enriched in the microbiome of centenarians.</title>
        <authorList>
            <person name="Sato Y."/>
            <person name="Atarashi K."/>
            <person name="Plichta R.D."/>
            <person name="Arai Y."/>
            <person name="Sasajima S."/>
            <person name="Kearney M.S."/>
            <person name="Suda W."/>
            <person name="Takeshita K."/>
            <person name="Sasaki T."/>
            <person name="Okamoto S."/>
            <person name="Skelly N.A."/>
            <person name="Okamura Y."/>
            <person name="Vlamakis H."/>
            <person name="Li Y."/>
            <person name="Tanoue T."/>
            <person name="Takei H."/>
            <person name="Nittono H."/>
            <person name="Narushima S."/>
            <person name="Irie J."/>
            <person name="Itoh H."/>
            <person name="Moriya K."/>
            <person name="Sugiura Y."/>
            <person name="Suematsu M."/>
            <person name="Moritoki N."/>
            <person name="Shibata S."/>
            <person name="Littman R.D."/>
            <person name="Fischbach A.M."/>
            <person name="Uwamino Y."/>
            <person name="Inoue T."/>
            <person name="Honda A."/>
            <person name="Hattori M."/>
            <person name="Murai T."/>
            <person name="Xavier J.R."/>
            <person name="Hirose N."/>
            <person name="Honda K."/>
        </authorList>
    </citation>
    <scope>NUCLEOTIDE SEQUENCE</scope>
    <source>
        <strain evidence="2">CE91-St16</strain>
    </source>
</reference>
<proteinExistence type="predicted"/>
<gene>
    <name evidence="2" type="ORF">CE91St16_05480</name>
    <name evidence="3" type="ORF">F2A26_00330</name>
</gene>
<dbReference type="PROSITE" id="PS51257">
    <property type="entry name" value="PROKAR_LIPOPROTEIN"/>
    <property type="match status" value="1"/>
</dbReference>
<reference evidence="3 4" key="1">
    <citation type="journal article" date="2019" name="Nat. Med.">
        <title>A library of human gut bacterial isolates paired with longitudinal multiomics data enables mechanistic microbiome research.</title>
        <authorList>
            <person name="Poyet M."/>
            <person name="Groussin M."/>
            <person name="Gibbons S.M."/>
            <person name="Avila-Pacheco J."/>
            <person name="Jiang X."/>
            <person name="Kearney S.M."/>
            <person name="Perrotta A.R."/>
            <person name="Berdy B."/>
            <person name="Zhao S."/>
            <person name="Lieberman T.D."/>
            <person name="Swanson P.K."/>
            <person name="Smith M."/>
            <person name="Roesemann S."/>
            <person name="Alexander J.E."/>
            <person name="Rich S.A."/>
            <person name="Livny J."/>
            <person name="Vlamakis H."/>
            <person name="Clish C."/>
            <person name="Bullock K."/>
            <person name="Deik A."/>
            <person name="Scott J."/>
            <person name="Pierce K.A."/>
            <person name="Xavier R.J."/>
            <person name="Alm E.J."/>
        </authorList>
    </citation>
    <scope>NUCLEOTIDE SEQUENCE [LARGE SCALE GENOMIC DNA]</scope>
    <source>
        <strain evidence="3 4">BIOML-A1</strain>
    </source>
</reference>
<dbReference type="AlphaFoldDB" id="A0A5B5VTS0"/>
<dbReference type="Proteomes" id="UP001055105">
    <property type="component" value="Unassembled WGS sequence"/>
</dbReference>
<dbReference type="Gene3D" id="2.60.40.2620">
    <property type="entry name" value="Fimbrillin-like"/>
    <property type="match status" value="1"/>
</dbReference>
<protein>
    <submittedName>
        <fullName evidence="3">Fimbrillin family protein</fullName>
    </submittedName>
</protein>
<dbReference type="Gene3D" id="2.60.40.2630">
    <property type="match status" value="1"/>
</dbReference>
<dbReference type="InterPro" id="IPR025049">
    <property type="entry name" value="Mfa-like_1"/>
</dbReference>
<evidence type="ECO:0000313" key="4">
    <source>
        <dbReference type="Proteomes" id="UP000324870"/>
    </source>
</evidence>
<dbReference type="CDD" id="cd13121">
    <property type="entry name" value="BF2867_like_C"/>
    <property type="match status" value="1"/>
</dbReference>
<dbReference type="Pfam" id="PF13149">
    <property type="entry name" value="Mfa_like_1"/>
    <property type="match status" value="1"/>
</dbReference>
<dbReference type="InterPro" id="IPR042278">
    <property type="entry name" value="Mfa-like_1_N"/>
</dbReference>
<evidence type="ECO:0000313" key="3">
    <source>
        <dbReference type="EMBL" id="KAA3160777.1"/>
    </source>
</evidence>
<dbReference type="EMBL" id="BQOL01000001">
    <property type="protein sequence ID" value="GKI17640.1"/>
    <property type="molecule type" value="Genomic_DNA"/>
</dbReference>